<dbReference type="PANTHER" id="PTHR47623">
    <property type="entry name" value="OS09G0287300 PROTEIN"/>
    <property type="match status" value="1"/>
</dbReference>
<dbReference type="EMBL" id="FQXS01000011">
    <property type="protein sequence ID" value="SHH83489.1"/>
    <property type="molecule type" value="Genomic_DNA"/>
</dbReference>
<feature type="binding site" evidence="1">
    <location>
        <position position="58"/>
    </location>
    <ligand>
        <name>substrate</name>
    </ligand>
</feature>
<protein>
    <submittedName>
        <fullName evidence="2">Phosphohistidine phosphatase</fullName>
    </submittedName>
</protein>
<organism evidence="2 3">
    <name type="scientific">Desulfofustis glycolicus DSM 9705</name>
    <dbReference type="NCBI Taxonomy" id="1121409"/>
    <lineage>
        <taxon>Bacteria</taxon>
        <taxon>Pseudomonadati</taxon>
        <taxon>Thermodesulfobacteriota</taxon>
        <taxon>Desulfobulbia</taxon>
        <taxon>Desulfobulbales</taxon>
        <taxon>Desulfocapsaceae</taxon>
        <taxon>Desulfofustis</taxon>
    </lineage>
</organism>
<dbReference type="InterPro" id="IPR013078">
    <property type="entry name" value="His_Pase_superF_clade-1"/>
</dbReference>
<evidence type="ECO:0000313" key="3">
    <source>
        <dbReference type="Proteomes" id="UP000184139"/>
    </source>
</evidence>
<dbReference type="OrthoDB" id="9781415at2"/>
<dbReference type="CDD" id="cd07067">
    <property type="entry name" value="HP_PGM_like"/>
    <property type="match status" value="1"/>
</dbReference>
<dbReference type="STRING" id="1121409.SAMN02745124_02131"/>
<dbReference type="PANTHER" id="PTHR47623:SF1">
    <property type="entry name" value="OS09G0287300 PROTEIN"/>
    <property type="match status" value="1"/>
</dbReference>
<dbReference type="Pfam" id="PF00300">
    <property type="entry name" value="His_Phos_1"/>
    <property type="match status" value="1"/>
</dbReference>
<name>A0A1M5W7C6_9BACT</name>
<dbReference type="Gene3D" id="3.40.50.1240">
    <property type="entry name" value="Phosphoglycerate mutase-like"/>
    <property type="match status" value="1"/>
</dbReference>
<reference evidence="2 3" key="1">
    <citation type="submission" date="2016-11" db="EMBL/GenBank/DDBJ databases">
        <authorList>
            <person name="Jaros S."/>
            <person name="Januszkiewicz K."/>
            <person name="Wedrychowicz H."/>
        </authorList>
    </citation>
    <scope>NUCLEOTIDE SEQUENCE [LARGE SCALE GENOMIC DNA]</scope>
    <source>
        <strain evidence="2 3">DSM 9705</strain>
    </source>
</reference>
<dbReference type="AlphaFoldDB" id="A0A1M5W7C6"/>
<keyword evidence="3" id="KW-1185">Reference proteome</keyword>
<dbReference type="SUPFAM" id="SSF53254">
    <property type="entry name" value="Phosphoglycerate mutase-like"/>
    <property type="match status" value="1"/>
</dbReference>
<dbReference type="InterPro" id="IPR029033">
    <property type="entry name" value="His_PPase_superfam"/>
</dbReference>
<accession>A0A1M5W7C6</accession>
<evidence type="ECO:0000256" key="1">
    <source>
        <dbReference type="PIRSR" id="PIRSR613078-2"/>
    </source>
</evidence>
<evidence type="ECO:0000313" key="2">
    <source>
        <dbReference type="EMBL" id="SHH83489.1"/>
    </source>
</evidence>
<dbReference type="RefSeq" id="WP_073375869.1">
    <property type="nucleotide sequence ID" value="NZ_FQXS01000011.1"/>
</dbReference>
<proteinExistence type="predicted"/>
<dbReference type="SMART" id="SM00855">
    <property type="entry name" value="PGAM"/>
    <property type="match status" value="1"/>
</dbReference>
<dbReference type="Proteomes" id="UP000184139">
    <property type="component" value="Unassembled WGS sequence"/>
</dbReference>
<sequence>MKQLYLIRHAKSSWSDTSLDDFDRPLSGRGKRDAPLIGGRLARTGMEPQLFLASPAKRARKTAAAIAAEIGYPKQEIVLVDALYTFQVDGLLAVLRSIDEAVASLALVGHNEAISEAARWLTGEDISSVPTCGVVSLAVSSARWRDLAAGCGRVVFFDYPKRAGAGDSSA</sequence>
<gene>
    <name evidence="2" type="ORF">SAMN02745124_02131</name>
</gene>